<dbReference type="RefSeq" id="XP_013260488.1">
    <property type="nucleotide sequence ID" value="XM_013405034.1"/>
</dbReference>
<organism evidence="1 2">
    <name type="scientific">Exophiala aquamarina CBS 119918</name>
    <dbReference type="NCBI Taxonomy" id="1182545"/>
    <lineage>
        <taxon>Eukaryota</taxon>
        <taxon>Fungi</taxon>
        <taxon>Dikarya</taxon>
        <taxon>Ascomycota</taxon>
        <taxon>Pezizomycotina</taxon>
        <taxon>Eurotiomycetes</taxon>
        <taxon>Chaetothyriomycetidae</taxon>
        <taxon>Chaetothyriales</taxon>
        <taxon>Herpotrichiellaceae</taxon>
        <taxon>Exophiala</taxon>
    </lineage>
</organism>
<reference evidence="1 2" key="1">
    <citation type="submission" date="2013-03" db="EMBL/GenBank/DDBJ databases">
        <title>The Genome Sequence of Exophiala aquamarina CBS 119918.</title>
        <authorList>
            <consortium name="The Broad Institute Genomics Platform"/>
            <person name="Cuomo C."/>
            <person name="de Hoog S."/>
            <person name="Gorbushina A."/>
            <person name="Walker B."/>
            <person name="Young S.K."/>
            <person name="Zeng Q."/>
            <person name="Gargeya S."/>
            <person name="Fitzgerald M."/>
            <person name="Haas B."/>
            <person name="Abouelleil A."/>
            <person name="Allen A.W."/>
            <person name="Alvarado L."/>
            <person name="Arachchi H.M."/>
            <person name="Berlin A.M."/>
            <person name="Chapman S.B."/>
            <person name="Gainer-Dewar J."/>
            <person name="Goldberg J."/>
            <person name="Griggs A."/>
            <person name="Gujja S."/>
            <person name="Hansen M."/>
            <person name="Howarth C."/>
            <person name="Imamovic A."/>
            <person name="Ireland A."/>
            <person name="Larimer J."/>
            <person name="McCowan C."/>
            <person name="Murphy C."/>
            <person name="Pearson M."/>
            <person name="Poon T.W."/>
            <person name="Priest M."/>
            <person name="Roberts A."/>
            <person name="Saif S."/>
            <person name="Shea T."/>
            <person name="Sisk P."/>
            <person name="Sykes S."/>
            <person name="Wortman J."/>
            <person name="Nusbaum C."/>
            <person name="Birren B."/>
        </authorList>
    </citation>
    <scope>NUCLEOTIDE SEQUENCE [LARGE SCALE GENOMIC DNA]</scope>
    <source>
        <strain evidence="1 2">CBS 119918</strain>
    </source>
</reference>
<dbReference type="GeneID" id="25280741"/>
<dbReference type="EMBL" id="AMGV01000004">
    <property type="protein sequence ID" value="KEF57898.1"/>
    <property type="molecule type" value="Genomic_DNA"/>
</dbReference>
<sequence>PAAVYIVAPHTCQTIPLLHALLAKRLSSSAAAVDLLKKVQLLQFFDMAGLVESIAEVNESIYQLSQVDFRRDQMPPNSLKVHHEPQYVVLIEGLASTLSATQRRSGLVQANALLAGLTRSITQLSKLPGRPLVLISVPIDVRNGRETGQTGETYHQRKGQGLQLESAFSGPNWESYTLACGSMILSQTLAGSLDQLIHIHDALRRATSRRPDTRLPIQCVIEVMKDRVGNLTGVWAPWQ</sequence>
<feature type="non-terminal residue" evidence="1">
    <location>
        <position position="1"/>
    </location>
</feature>
<evidence type="ECO:0000313" key="1">
    <source>
        <dbReference type="EMBL" id="KEF57898.1"/>
    </source>
</evidence>
<protein>
    <recommendedName>
        <fullName evidence="3">DNA recombination and repair protein Rad51-like C-terminal domain-containing protein</fullName>
    </recommendedName>
</protein>
<evidence type="ECO:0008006" key="3">
    <source>
        <dbReference type="Google" id="ProtNLM"/>
    </source>
</evidence>
<keyword evidence="2" id="KW-1185">Reference proteome</keyword>
<gene>
    <name evidence="1" type="ORF">A1O9_05820</name>
</gene>
<dbReference type="VEuPathDB" id="FungiDB:A1O9_05820"/>
<feature type="non-terminal residue" evidence="1">
    <location>
        <position position="239"/>
    </location>
</feature>
<proteinExistence type="predicted"/>
<dbReference type="AlphaFoldDB" id="A0A072PF66"/>
<dbReference type="STRING" id="1182545.A0A072PF66"/>
<evidence type="ECO:0000313" key="2">
    <source>
        <dbReference type="Proteomes" id="UP000027920"/>
    </source>
</evidence>
<dbReference type="Proteomes" id="UP000027920">
    <property type="component" value="Unassembled WGS sequence"/>
</dbReference>
<dbReference type="OrthoDB" id="4344093at2759"/>
<comment type="caution">
    <text evidence="1">The sequence shown here is derived from an EMBL/GenBank/DDBJ whole genome shotgun (WGS) entry which is preliminary data.</text>
</comment>
<name>A0A072PF66_9EURO</name>
<dbReference type="HOGENOM" id="CLU_069650_0_0_1"/>
<accession>A0A072PF66</accession>